<dbReference type="EMBL" id="ML979132">
    <property type="protein sequence ID" value="KAF1920615.1"/>
    <property type="molecule type" value="Genomic_DNA"/>
</dbReference>
<protein>
    <recommendedName>
        <fullName evidence="4">Mediator of RNA polymerase II transcription subunit 11</fullName>
    </recommendedName>
    <alternativeName>
        <fullName evidence="4">Mediator complex subunit 11</fullName>
    </alternativeName>
</protein>
<evidence type="ECO:0000256" key="1">
    <source>
        <dbReference type="ARBA" id="ARBA00004123"/>
    </source>
</evidence>
<evidence type="ECO:0000256" key="4">
    <source>
        <dbReference type="RuleBase" id="RU364147"/>
    </source>
</evidence>
<comment type="subunit">
    <text evidence="4">Component of the Mediator complex.</text>
</comment>
<gene>
    <name evidence="4" type="primary">MED11</name>
    <name evidence="6" type="ORF">BDU57DRAFT_509005</name>
</gene>
<feature type="compositionally biased region" description="Polar residues" evidence="5">
    <location>
        <begin position="1"/>
        <end position="12"/>
    </location>
</feature>
<dbReference type="OrthoDB" id="5418434at2759"/>
<sequence length="201" mass="21732">MSSEANQQAQTLKEQENAPKPDGTHTAAGSPSEAQTYHQIAATHIDTLSKLNEQLPKLLTYFAAVISQLTNNPIEVPATKDQPDSAEMRQKAVFQMTAYVGAGIKQIREVLVDQINDLERYGVIPAKHSKYTKQGPGPATVDPEASVKNGGYGDFDVGVLNARAASRHIGGDDVLDRVKAMVEDLMKRTEAEAKGDEMAVD</sequence>
<comment type="subcellular location">
    <subcellularLocation>
        <location evidence="1 4">Nucleus</location>
    </subcellularLocation>
</comment>
<dbReference type="Proteomes" id="UP000800096">
    <property type="component" value="Unassembled WGS sequence"/>
</dbReference>
<keyword evidence="4" id="KW-0804">Transcription</keyword>
<keyword evidence="3 4" id="KW-0539">Nucleus</keyword>
<comment type="similarity">
    <text evidence="2 4">Belongs to the Mediator complex subunit 11 family.</text>
</comment>
<keyword evidence="4" id="KW-0010">Activator</keyword>
<evidence type="ECO:0000256" key="5">
    <source>
        <dbReference type="SAM" id="MobiDB-lite"/>
    </source>
</evidence>
<organism evidence="6 7">
    <name type="scientific">Ampelomyces quisqualis</name>
    <name type="common">Powdery mildew agent</name>
    <dbReference type="NCBI Taxonomy" id="50730"/>
    <lineage>
        <taxon>Eukaryota</taxon>
        <taxon>Fungi</taxon>
        <taxon>Dikarya</taxon>
        <taxon>Ascomycota</taxon>
        <taxon>Pezizomycotina</taxon>
        <taxon>Dothideomycetes</taxon>
        <taxon>Pleosporomycetidae</taxon>
        <taxon>Pleosporales</taxon>
        <taxon>Pleosporineae</taxon>
        <taxon>Phaeosphaeriaceae</taxon>
        <taxon>Ampelomyces</taxon>
    </lineage>
</organism>
<proteinExistence type="inferred from homology"/>
<name>A0A6A5QXU5_AMPQU</name>
<dbReference type="AlphaFoldDB" id="A0A6A5QXU5"/>
<evidence type="ECO:0000313" key="6">
    <source>
        <dbReference type="EMBL" id="KAF1920615.1"/>
    </source>
</evidence>
<dbReference type="InterPro" id="IPR019404">
    <property type="entry name" value="Mediator_Med11"/>
</dbReference>
<feature type="region of interest" description="Disordered" evidence="5">
    <location>
        <begin position="1"/>
        <end position="34"/>
    </location>
</feature>
<dbReference type="GO" id="GO:0006357">
    <property type="term" value="P:regulation of transcription by RNA polymerase II"/>
    <property type="evidence" value="ECO:0007669"/>
    <property type="project" value="InterPro"/>
</dbReference>
<accession>A0A6A5QXU5</accession>
<evidence type="ECO:0000313" key="7">
    <source>
        <dbReference type="Proteomes" id="UP000800096"/>
    </source>
</evidence>
<dbReference type="GO" id="GO:0003712">
    <property type="term" value="F:transcription coregulator activity"/>
    <property type="evidence" value="ECO:0007669"/>
    <property type="project" value="InterPro"/>
</dbReference>
<reference evidence="6" key="1">
    <citation type="journal article" date="2020" name="Stud. Mycol.">
        <title>101 Dothideomycetes genomes: a test case for predicting lifestyles and emergence of pathogens.</title>
        <authorList>
            <person name="Haridas S."/>
            <person name="Albert R."/>
            <person name="Binder M."/>
            <person name="Bloem J."/>
            <person name="Labutti K."/>
            <person name="Salamov A."/>
            <person name="Andreopoulos B."/>
            <person name="Baker S."/>
            <person name="Barry K."/>
            <person name="Bills G."/>
            <person name="Bluhm B."/>
            <person name="Cannon C."/>
            <person name="Castanera R."/>
            <person name="Culley D."/>
            <person name="Daum C."/>
            <person name="Ezra D."/>
            <person name="Gonzalez J."/>
            <person name="Henrissat B."/>
            <person name="Kuo A."/>
            <person name="Liang C."/>
            <person name="Lipzen A."/>
            <person name="Lutzoni F."/>
            <person name="Magnuson J."/>
            <person name="Mondo S."/>
            <person name="Nolan M."/>
            <person name="Ohm R."/>
            <person name="Pangilinan J."/>
            <person name="Park H.-J."/>
            <person name="Ramirez L."/>
            <person name="Alfaro M."/>
            <person name="Sun H."/>
            <person name="Tritt A."/>
            <person name="Yoshinaga Y."/>
            <person name="Zwiers L.-H."/>
            <person name="Turgeon B."/>
            <person name="Goodwin S."/>
            <person name="Spatafora J."/>
            <person name="Crous P."/>
            <person name="Grigoriev I."/>
        </authorList>
    </citation>
    <scope>NUCLEOTIDE SEQUENCE</scope>
    <source>
        <strain evidence="6">HMLAC05119</strain>
    </source>
</reference>
<comment type="function">
    <text evidence="4">Component of the Mediator complex, a coactivator involved in the regulated transcription of nearly all RNA polymerase II-dependent genes. Mediator functions as a bridge to convey information from gene-specific regulatory proteins to the basal RNA polymerase II transcription machinery. Mediator is recruited to promoters by direct interactions with regulatory proteins and serves as a scaffold for the assembly of a functional pre-initiation complex with RNA polymerase II and the general transcription factors.</text>
</comment>
<keyword evidence="7" id="KW-1185">Reference proteome</keyword>
<evidence type="ECO:0000256" key="2">
    <source>
        <dbReference type="ARBA" id="ARBA00008186"/>
    </source>
</evidence>
<dbReference type="GO" id="GO:0016592">
    <property type="term" value="C:mediator complex"/>
    <property type="evidence" value="ECO:0007669"/>
    <property type="project" value="InterPro"/>
</dbReference>
<evidence type="ECO:0000256" key="3">
    <source>
        <dbReference type="ARBA" id="ARBA00023242"/>
    </source>
</evidence>
<dbReference type="Pfam" id="PF10280">
    <property type="entry name" value="Med11"/>
    <property type="match status" value="1"/>
</dbReference>
<feature type="compositionally biased region" description="Basic and acidic residues" evidence="5">
    <location>
        <begin position="13"/>
        <end position="23"/>
    </location>
</feature>
<keyword evidence="4" id="KW-0805">Transcription regulation</keyword>